<dbReference type="AlphaFoldDB" id="D0LG05"/>
<keyword evidence="6" id="KW-0472">Membrane</keyword>
<evidence type="ECO:0000256" key="3">
    <source>
        <dbReference type="ARBA" id="ARBA00022777"/>
    </source>
</evidence>
<reference evidence="8 9" key="1">
    <citation type="journal article" date="2010" name="Stand. Genomic Sci.">
        <title>Complete genome sequence of Haliangium ochraceum type strain (SMP-2).</title>
        <authorList>
            <consortium name="US DOE Joint Genome Institute (JGI-PGF)"/>
            <person name="Ivanova N."/>
            <person name="Daum C."/>
            <person name="Lang E."/>
            <person name="Abt B."/>
            <person name="Kopitz M."/>
            <person name="Saunders E."/>
            <person name="Lapidus A."/>
            <person name="Lucas S."/>
            <person name="Glavina Del Rio T."/>
            <person name="Nolan M."/>
            <person name="Tice H."/>
            <person name="Copeland A."/>
            <person name="Cheng J.F."/>
            <person name="Chen F."/>
            <person name="Bruce D."/>
            <person name="Goodwin L."/>
            <person name="Pitluck S."/>
            <person name="Mavromatis K."/>
            <person name="Pati A."/>
            <person name="Mikhailova N."/>
            <person name="Chen A."/>
            <person name="Palaniappan K."/>
            <person name="Land M."/>
            <person name="Hauser L."/>
            <person name="Chang Y.J."/>
            <person name="Jeffries C.D."/>
            <person name="Detter J.C."/>
            <person name="Brettin T."/>
            <person name="Rohde M."/>
            <person name="Goker M."/>
            <person name="Bristow J."/>
            <person name="Markowitz V."/>
            <person name="Eisen J.A."/>
            <person name="Hugenholtz P."/>
            <person name="Kyrpides N.C."/>
            <person name="Klenk H.P."/>
        </authorList>
    </citation>
    <scope>NUCLEOTIDE SEQUENCE [LARGE SCALE GENOMIC DNA]</scope>
    <source>
        <strain evidence="9">DSM 14365 / CIP 107738 / JCM 11303 / AJ 13395 / SMP-2</strain>
    </source>
</reference>
<dbReference type="RefSeq" id="WP_012827215.1">
    <property type="nucleotide sequence ID" value="NC_013440.1"/>
</dbReference>
<proteinExistence type="predicted"/>
<evidence type="ECO:0000256" key="2">
    <source>
        <dbReference type="ARBA" id="ARBA00022741"/>
    </source>
</evidence>
<dbReference type="Proteomes" id="UP000001880">
    <property type="component" value="Chromosome"/>
</dbReference>
<feature type="compositionally biased region" description="Polar residues" evidence="5">
    <location>
        <begin position="632"/>
        <end position="641"/>
    </location>
</feature>
<feature type="region of interest" description="Disordered" evidence="5">
    <location>
        <begin position="619"/>
        <end position="654"/>
    </location>
</feature>
<dbReference type="eggNOG" id="COG0515">
    <property type="taxonomic scope" value="Bacteria"/>
</dbReference>
<evidence type="ECO:0000256" key="4">
    <source>
        <dbReference type="ARBA" id="ARBA00022840"/>
    </source>
</evidence>
<keyword evidence="8" id="KW-0723">Serine/threonine-protein kinase</keyword>
<evidence type="ECO:0000256" key="5">
    <source>
        <dbReference type="SAM" id="MobiDB-lite"/>
    </source>
</evidence>
<dbReference type="SUPFAM" id="SSF56112">
    <property type="entry name" value="Protein kinase-like (PK-like)"/>
    <property type="match status" value="1"/>
</dbReference>
<keyword evidence="4" id="KW-0067">ATP-binding</keyword>
<dbReference type="InterPro" id="IPR011009">
    <property type="entry name" value="Kinase-like_dom_sf"/>
</dbReference>
<feature type="region of interest" description="Disordered" evidence="5">
    <location>
        <begin position="326"/>
        <end position="364"/>
    </location>
</feature>
<dbReference type="EMBL" id="CP001804">
    <property type="protein sequence ID" value="ACY14607.1"/>
    <property type="molecule type" value="Genomic_DNA"/>
</dbReference>
<gene>
    <name evidence="8" type="ordered locus">Hoch_2062</name>
</gene>
<sequence length="654" mass="67479">MAAASGAAASEAAASGYHVQALLGADALGVSYVAAPAAGGRAVVLKVLHASLADEPEAVARCFGELAELAALDHPGIAEVVEFGHTDDDCVYLTSALLEGEDLATRLRRDGPMPESQVLALLAQVAAALAAAHARGIVHRALEPGRVFLAADEQCAGGERVVLLDFAIAGLLDGSAGASERVPSIAGVAPVAEGGEDGEAAEGIEDAEDTEDRSLGFGFDDSDDDEATVPSLRWSAYAAPEQRREVAAADERSDLYALGCVVYEMLCGWPPCSWQAPDAAHAGATPARAWPAGIGETLEEILLHLLAESPAARFQSADEVAHALTRTPRTEAPESEPEPEPKAAVAVGPASEANPKAQAARAPAPAITRPMPAWQVLRNAKQLTTQVLRRLPLASADTESDMPTTMIDLAEVQPPQRVLRVATVALALLALVVFLALLLGGLPRSSGVSEEPRREFAAAPASPSSAVMGRVDEVTPLAAEDDDPRATAATARDGAAPGPATAKPAAAAEPVAAAASASTDTDAAAPAAAPRPTLARKRARARARARALLPEPLSIRVVSKPPGAAVYRGDERLGTTPLDWQVEPADEPAELTIAHARYELRTVRVALEQDARVVVRLQPCDTRAGSPGGTPCASSSLTTPADTPRPRSPSPLSL</sequence>
<feature type="domain" description="Protein kinase" evidence="7">
    <location>
        <begin position="17"/>
        <end position="325"/>
    </location>
</feature>
<evidence type="ECO:0000313" key="8">
    <source>
        <dbReference type="EMBL" id="ACY14607.1"/>
    </source>
</evidence>
<dbReference type="SMART" id="SM00220">
    <property type="entry name" value="S_TKc"/>
    <property type="match status" value="1"/>
</dbReference>
<dbReference type="PANTHER" id="PTHR43289">
    <property type="entry name" value="MITOGEN-ACTIVATED PROTEIN KINASE KINASE KINASE 20-RELATED"/>
    <property type="match status" value="1"/>
</dbReference>
<dbReference type="CDD" id="cd14014">
    <property type="entry name" value="STKc_PknB_like"/>
    <property type="match status" value="1"/>
</dbReference>
<dbReference type="Pfam" id="PF00069">
    <property type="entry name" value="Pkinase"/>
    <property type="match status" value="1"/>
</dbReference>
<keyword evidence="9" id="KW-1185">Reference proteome</keyword>
<dbReference type="PROSITE" id="PS50011">
    <property type="entry name" value="PROTEIN_KINASE_DOM"/>
    <property type="match status" value="1"/>
</dbReference>
<feature type="compositionally biased region" description="Low complexity" evidence="5">
    <location>
        <begin position="486"/>
        <end position="533"/>
    </location>
</feature>
<dbReference type="GO" id="GO:0004674">
    <property type="term" value="F:protein serine/threonine kinase activity"/>
    <property type="evidence" value="ECO:0007669"/>
    <property type="project" value="UniProtKB-KW"/>
</dbReference>
<organism evidence="8 9">
    <name type="scientific">Haliangium ochraceum (strain DSM 14365 / JCM 11303 / SMP-2)</name>
    <dbReference type="NCBI Taxonomy" id="502025"/>
    <lineage>
        <taxon>Bacteria</taxon>
        <taxon>Pseudomonadati</taxon>
        <taxon>Myxococcota</taxon>
        <taxon>Polyangia</taxon>
        <taxon>Haliangiales</taxon>
        <taxon>Kofleriaceae</taxon>
        <taxon>Haliangium</taxon>
    </lineage>
</organism>
<keyword evidence="2" id="KW-0547">Nucleotide-binding</keyword>
<protein>
    <submittedName>
        <fullName evidence="8">Serine/threonine protein kinase</fullName>
    </submittedName>
</protein>
<dbReference type="HOGENOM" id="CLU_419069_0_0_7"/>
<dbReference type="PANTHER" id="PTHR43289:SF6">
    <property type="entry name" value="SERINE_THREONINE-PROTEIN KINASE NEKL-3"/>
    <property type="match status" value="1"/>
</dbReference>
<feature type="compositionally biased region" description="Low complexity" evidence="5">
    <location>
        <begin position="457"/>
        <end position="466"/>
    </location>
</feature>
<evidence type="ECO:0000256" key="6">
    <source>
        <dbReference type="SAM" id="Phobius"/>
    </source>
</evidence>
<feature type="region of interest" description="Disordered" evidence="5">
    <location>
        <begin position="445"/>
        <end position="541"/>
    </location>
</feature>
<name>D0LG05_HALO1</name>
<evidence type="ECO:0000313" key="9">
    <source>
        <dbReference type="Proteomes" id="UP000001880"/>
    </source>
</evidence>
<keyword evidence="6" id="KW-0812">Transmembrane</keyword>
<evidence type="ECO:0000256" key="1">
    <source>
        <dbReference type="ARBA" id="ARBA00022679"/>
    </source>
</evidence>
<keyword evidence="1" id="KW-0808">Transferase</keyword>
<dbReference type="Gene3D" id="3.30.200.20">
    <property type="entry name" value="Phosphorylase Kinase, domain 1"/>
    <property type="match status" value="1"/>
</dbReference>
<dbReference type="GO" id="GO:0005524">
    <property type="term" value="F:ATP binding"/>
    <property type="evidence" value="ECO:0007669"/>
    <property type="project" value="UniProtKB-KW"/>
</dbReference>
<keyword evidence="6" id="KW-1133">Transmembrane helix</keyword>
<dbReference type="InterPro" id="IPR000719">
    <property type="entry name" value="Prot_kinase_dom"/>
</dbReference>
<evidence type="ECO:0000259" key="7">
    <source>
        <dbReference type="PROSITE" id="PS50011"/>
    </source>
</evidence>
<keyword evidence="3 8" id="KW-0418">Kinase</keyword>
<accession>D0LG05</accession>
<dbReference type="Gene3D" id="1.10.510.10">
    <property type="entry name" value="Transferase(Phosphotransferase) domain 1"/>
    <property type="match status" value="1"/>
</dbReference>
<dbReference type="KEGG" id="hoh:Hoch_2062"/>
<feature type="transmembrane region" description="Helical" evidence="6">
    <location>
        <begin position="418"/>
        <end position="439"/>
    </location>
</feature>
<feature type="compositionally biased region" description="Low complexity" evidence="5">
    <location>
        <begin position="342"/>
        <end position="364"/>
    </location>
</feature>
<dbReference type="STRING" id="502025.Hoch_2062"/>